<proteinExistence type="inferred from homology"/>
<dbReference type="EMBL" id="CAJNNV010033408">
    <property type="protein sequence ID" value="CAE8643639.1"/>
    <property type="molecule type" value="Genomic_DNA"/>
</dbReference>
<name>A0A813I119_POLGL</name>
<dbReference type="GO" id="GO:0005524">
    <property type="term" value="F:ATP binding"/>
    <property type="evidence" value="ECO:0007669"/>
    <property type="project" value="InterPro"/>
</dbReference>
<dbReference type="GO" id="GO:0003777">
    <property type="term" value="F:microtubule motor activity"/>
    <property type="evidence" value="ECO:0007669"/>
    <property type="project" value="InterPro"/>
</dbReference>
<dbReference type="InterPro" id="IPR000626">
    <property type="entry name" value="Ubiquitin-like_dom"/>
</dbReference>
<dbReference type="InterPro" id="IPR001752">
    <property type="entry name" value="Kinesin_motor_dom"/>
</dbReference>
<dbReference type="Gene3D" id="3.40.850.10">
    <property type="entry name" value="Kinesin motor domain"/>
    <property type="match status" value="1"/>
</dbReference>
<dbReference type="PROSITE" id="PS50067">
    <property type="entry name" value="KINESIN_MOTOR_2"/>
    <property type="match status" value="1"/>
</dbReference>
<comment type="similarity">
    <text evidence="1">Belongs to the TRAFAC class myosin-kinesin ATPase superfamily. Kinesin family.</text>
</comment>
<dbReference type="Pfam" id="PF00225">
    <property type="entry name" value="Kinesin"/>
    <property type="match status" value="1"/>
</dbReference>
<dbReference type="InterPro" id="IPR029071">
    <property type="entry name" value="Ubiquitin-like_domsf"/>
</dbReference>
<dbReference type="OrthoDB" id="410307at2759"/>
<dbReference type="GO" id="GO:0005874">
    <property type="term" value="C:microtubule"/>
    <property type="evidence" value="ECO:0007669"/>
    <property type="project" value="TreeGrafter"/>
</dbReference>
<dbReference type="InterPro" id="IPR027417">
    <property type="entry name" value="P-loop_NTPase"/>
</dbReference>
<dbReference type="SUPFAM" id="SSF54236">
    <property type="entry name" value="Ubiquitin-like"/>
    <property type="match status" value="1"/>
</dbReference>
<keyword evidence="5" id="KW-1185">Reference proteome</keyword>
<dbReference type="InterPro" id="IPR036961">
    <property type="entry name" value="Kinesin_motor_dom_sf"/>
</dbReference>
<dbReference type="PANTHER" id="PTHR24115">
    <property type="entry name" value="KINESIN-RELATED"/>
    <property type="match status" value="1"/>
</dbReference>
<feature type="domain" description="Kinesin motor" evidence="3">
    <location>
        <begin position="111"/>
        <end position="437"/>
    </location>
</feature>
<dbReference type="Pfam" id="PF18143">
    <property type="entry name" value="HAD_SAK_2"/>
    <property type="match status" value="1"/>
</dbReference>
<protein>
    <recommendedName>
        <fullName evidence="6">Kinesin-like protein</fullName>
    </recommendedName>
</protein>
<reference evidence="4" key="1">
    <citation type="submission" date="2021-02" db="EMBL/GenBank/DDBJ databases">
        <authorList>
            <person name="Dougan E. K."/>
            <person name="Rhodes N."/>
            <person name="Thang M."/>
            <person name="Chan C."/>
        </authorList>
    </citation>
    <scope>NUCLEOTIDE SEQUENCE</scope>
</reference>
<comment type="caution">
    <text evidence="4">The sequence shown here is derived from an EMBL/GenBank/DDBJ whole genome shotgun (WGS) entry which is preliminary data.</text>
</comment>
<dbReference type="InterPro" id="IPR027640">
    <property type="entry name" value="Kinesin-like_fam"/>
</dbReference>
<comment type="caution">
    <text evidence="1">Lacks conserved residue(s) required for the propagation of feature annotation.</text>
</comment>
<dbReference type="GO" id="GO:0016887">
    <property type="term" value="F:ATP hydrolysis activity"/>
    <property type="evidence" value="ECO:0007669"/>
    <property type="project" value="TreeGrafter"/>
</dbReference>
<dbReference type="GO" id="GO:0008017">
    <property type="term" value="F:microtubule binding"/>
    <property type="evidence" value="ECO:0007669"/>
    <property type="project" value="InterPro"/>
</dbReference>
<dbReference type="SUPFAM" id="SSF52540">
    <property type="entry name" value="P-loop containing nucleoside triphosphate hydrolases"/>
    <property type="match status" value="1"/>
</dbReference>
<dbReference type="Proteomes" id="UP000654075">
    <property type="component" value="Unassembled WGS sequence"/>
</dbReference>
<dbReference type="GO" id="GO:0005871">
    <property type="term" value="C:kinesin complex"/>
    <property type="evidence" value="ECO:0007669"/>
    <property type="project" value="TreeGrafter"/>
</dbReference>
<dbReference type="PRINTS" id="PR00380">
    <property type="entry name" value="KINESINHEAVY"/>
</dbReference>
<dbReference type="Gene3D" id="3.10.20.90">
    <property type="entry name" value="Phosphatidylinositol 3-kinase Catalytic Subunit, Chain A, domain 1"/>
    <property type="match status" value="1"/>
</dbReference>
<accession>A0A813I119</accession>
<feature type="domain" description="Ubiquitin-like" evidence="2">
    <location>
        <begin position="12"/>
        <end position="87"/>
    </location>
</feature>
<sequence>MQPPCPGDANNLELQIHSLSGEKLACLHVSAQSRIADVKKELRAATRGQSSWLAGQEFIWEGQVLHDEQRLDEVGLQGDQASLQVVRTPLERFGAVLCVDAFGDVEAAEGGVKRSLFADVKQATVTLHQGLTDGTERIREIELDAIFDDQHSSEELFRDTTQGLVEAALQGFHCSVFCYGQSGSGQMEAVFGTQSAENSGHWKDSQDGILQRAFQHLADLIDSSRQKVFQVRVSFVAVIQDQVFDLLASAEEVPKRKVRQNKDGPYVVDGCVRVIRSLEDLEGALRDGCAAHGQWLLAWGSTGSRSNLVFAISVDSHLEVSASQGGGQLCVRRGKFNMVKLAGSESPAKPPQSPFLKEALPQAFQDGLRVSRIIHVLAEKSSKRRVVPYRDFVLTHLLRDALCETAKTVFIGFCRPSRKDFEETLATVRLMSRVQQVMTKPQVCEALEEVGPEHANEASLGKMSKRADTTQVSTLRSSVQFCGKLKLGGSASRVLFLDVDGVLHPASCSTLLAQKLAAAGAADAPRVLAGLALEGSQEGLFRARAMDCLAKVLRASGARVVLSSAWRTFPGGPEAINQVMRKWGLPPIQSSTTAQGEWRVEQIWSWLALHREEVEGYAVLDDMDLSEEPERRGGFGTKPSRICSHCVRTPSTTGLTSAHISRLLAKLQQPPALPSPEEVLVVNMRGDLKGDR</sequence>
<dbReference type="AlphaFoldDB" id="A0A813I119"/>
<evidence type="ECO:0000313" key="5">
    <source>
        <dbReference type="Proteomes" id="UP000654075"/>
    </source>
</evidence>
<dbReference type="SMART" id="SM00129">
    <property type="entry name" value="KISc"/>
    <property type="match status" value="1"/>
</dbReference>
<gene>
    <name evidence="4" type="ORF">PGLA1383_LOCUS57963</name>
</gene>
<evidence type="ECO:0008006" key="6">
    <source>
        <dbReference type="Google" id="ProtNLM"/>
    </source>
</evidence>
<dbReference type="PROSITE" id="PS50053">
    <property type="entry name" value="UBIQUITIN_2"/>
    <property type="match status" value="1"/>
</dbReference>
<evidence type="ECO:0000259" key="3">
    <source>
        <dbReference type="PROSITE" id="PS50067"/>
    </source>
</evidence>
<dbReference type="GO" id="GO:0007018">
    <property type="term" value="P:microtubule-based movement"/>
    <property type="evidence" value="ECO:0007669"/>
    <property type="project" value="InterPro"/>
</dbReference>
<evidence type="ECO:0000256" key="1">
    <source>
        <dbReference type="PROSITE-ProRule" id="PRU00283"/>
    </source>
</evidence>
<evidence type="ECO:0000313" key="4">
    <source>
        <dbReference type="EMBL" id="CAE8643639.1"/>
    </source>
</evidence>
<organism evidence="4 5">
    <name type="scientific">Polarella glacialis</name>
    <name type="common">Dinoflagellate</name>
    <dbReference type="NCBI Taxonomy" id="89957"/>
    <lineage>
        <taxon>Eukaryota</taxon>
        <taxon>Sar</taxon>
        <taxon>Alveolata</taxon>
        <taxon>Dinophyceae</taxon>
        <taxon>Suessiales</taxon>
        <taxon>Suessiaceae</taxon>
        <taxon>Polarella</taxon>
    </lineage>
</organism>
<evidence type="ECO:0000259" key="2">
    <source>
        <dbReference type="PROSITE" id="PS50053"/>
    </source>
</evidence>